<gene>
    <name evidence="3" type="ORF">H7B67_28860</name>
</gene>
<dbReference type="Pfam" id="PF00535">
    <property type="entry name" value="Glycos_transf_2"/>
    <property type="match status" value="1"/>
</dbReference>
<dbReference type="RefSeq" id="WP_185123364.1">
    <property type="nucleotide sequence ID" value="NZ_JACJVQ010000028.1"/>
</dbReference>
<organism evidence="3 4">
    <name type="scientific">Cohnella thailandensis</name>
    <dbReference type="NCBI Taxonomy" id="557557"/>
    <lineage>
        <taxon>Bacteria</taxon>
        <taxon>Bacillati</taxon>
        <taxon>Bacillota</taxon>
        <taxon>Bacilli</taxon>
        <taxon>Bacillales</taxon>
        <taxon>Paenibacillaceae</taxon>
        <taxon>Cohnella</taxon>
    </lineage>
</organism>
<dbReference type="Proteomes" id="UP000535838">
    <property type="component" value="Unassembled WGS sequence"/>
</dbReference>
<dbReference type="InterPro" id="IPR001173">
    <property type="entry name" value="Glyco_trans_2-like"/>
</dbReference>
<dbReference type="EMBL" id="JACJVQ010000028">
    <property type="protein sequence ID" value="MBB6638161.1"/>
    <property type="molecule type" value="Genomic_DNA"/>
</dbReference>
<accession>A0A841TAB8</accession>
<dbReference type="PANTHER" id="PTHR22916:SF3">
    <property type="entry name" value="UDP-GLCNAC:BETAGAL BETA-1,3-N-ACETYLGLUCOSAMINYLTRANSFERASE-LIKE PROTEIN 1"/>
    <property type="match status" value="1"/>
</dbReference>
<dbReference type="SUPFAM" id="SSF53448">
    <property type="entry name" value="Nucleotide-diphospho-sugar transferases"/>
    <property type="match status" value="1"/>
</dbReference>
<name>A0A841TAB8_9BACL</name>
<comment type="caution">
    <text evidence="3">The sequence shown here is derived from an EMBL/GenBank/DDBJ whole genome shotgun (WGS) entry which is preliminary data.</text>
</comment>
<evidence type="ECO:0000256" key="1">
    <source>
        <dbReference type="ARBA" id="ARBA00006739"/>
    </source>
</evidence>
<dbReference type="Gene3D" id="3.90.550.10">
    <property type="entry name" value="Spore Coat Polysaccharide Biosynthesis Protein SpsA, Chain A"/>
    <property type="match status" value="1"/>
</dbReference>
<evidence type="ECO:0000313" key="4">
    <source>
        <dbReference type="Proteomes" id="UP000535838"/>
    </source>
</evidence>
<protein>
    <submittedName>
        <fullName evidence="3">Glycosyltransferase</fullName>
    </submittedName>
</protein>
<dbReference type="GO" id="GO:0016758">
    <property type="term" value="F:hexosyltransferase activity"/>
    <property type="evidence" value="ECO:0007669"/>
    <property type="project" value="UniProtKB-ARBA"/>
</dbReference>
<dbReference type="AlphaFoldDB" id="A0A841TAB8"/>
<dbReference type="InterPro" id="IPR029044">
    <property type="entry name" value="Nucleotide-diphossugar_trans"/>
</dbReference>
<comment type="similarity">
    <text evidence="1">Belongs to the glycosyltransferase 2 family.</text>
</comment>
<reference evidence="3 4" key="1">
    <citation type="submission" date="2020-08" db="EMBL/GenBank/DDBJ databases">
        <title>Cohnella phylogeny.</title>
        <authorList>
            <person name="Dunlap C."/>
        </authorList>
    </citation>
    <scope>NUCLEOTIDE SEQUENCE [LARGE SCALE GENOMIC DNA]</scope>
    <source>
        <strain evidence="3 4">DSM 25241</strain>
    </source>
</reference>
<evidence type="ECO:0000259" key="2">
    <source>
        <dbReference type="Pfam" id="PF00535"/>
    </source>
</evidence>
<feature type="domain" description="Glycosyltransferase 2-like" evidence="2">
    <location>
        <begin position="5"/>
        <end position="167"/>
    </location>
</feature>
<keyword evidence="3" id="KW-0808">Transferase</keyword>
<proteinExistence type="inferred from homology"/>
<dbReference type="PANTHER" id="PTHR22916">
    <property type="entry name" value="GLYCOSYLTRANSFERASE"/>
    <property type="match status" value="1"/>
</dbReference>
<keyword evidence="4" id="KW-1185">Reference proteome</keyword>
<evidence type="ECO:0000313" key="3">
    <source>
        <dbReference type="EMBL" id="MBB6638161.1"/>
    </source>
</evidence>
<sequence length="316" mass="37605">MPEISVLMSVYNENEKDLKASIESVIHQTFTDFEFIIIVDNPENIRIHQMVSEFAQLDHRLKVVFNERNIGLALSINKAASIATGKYYIRTDADDICDLSRFEKQYYIMKENKYDLVCSDYYFINENDEILNRSAKIYNSNAIRKLLPHQNIIHHPTVLIKASVFHKVNGYREFPCAQDYDLWLRMVAAECSFYMVPEKLLYYRVRSNSITGKNKLKQYYTIKYIRKLFNSYNRNESDSYNPNSYKEYLKKKKVDNEKVQRKFEFYSDLFITGRMQMHEKSFLKGSIKVIIAIVCSNYHKYNIFSQIKCNIYNKYT</sequence>